<dbReference type="EMBL" id="BMPP01000017">
    <property type="protein sequence ID" value="GGK37370.1"/>
    <property type="molecule type" value="Genomic_DNA"/>
</dbReference>
<accession>A0ABQ2F1C8</accession>
<dbReference type="PROSITE" id="PS51257">
    <property type="entry name" value="PROKAR_LIPOPROTEIN"/>
    <property type="match status" value="1"/>
</dbReference>
<evidence type="ECO:0008006" key="5">
    <source>
        <dbReference type="Google" id="ProtNLM"/>
    </source>
</evidence>
<evidence type="ECO:0000256" key="1">
    <source>
        <dbReference type="SAM" id="MobiDB-lite"/>
    </source>
</evidence>
<name>A0ABQ2F1C8_9DEIO</name>
<feature type="chain" id="PRO_5045629479" description="Lipoprotein" evidence="2">
    <location>
        <begin position="21"/>
        <end position="397"/>
    </location>
</feature>
<keyword evidence="2" id="KW-0732">Signal</keyword>
<gene>
    <name evidence="3" type="ORF">GCM10008955_34060</name>
</gene>
<dbReference type="RefSeq" id="WP_189010908.1">
    <property type="nucleotide sequence ID" value="NZ_BMPP01000017.1"/>
</dbReference>
<keyword evidence="4" id="KW-1185">Reference proteome</keyword>
<protein>
    <recommendedName>
        <fullName evidence="5">Lipoprotein</fullName>
    </recommendedName>
</protein>
<comment type="caution">
    <text evidence="3">The sequence shown here is derived from an EMBL/GenBank/DDBJ whole genome shotgun (WGS) entry which is preliminary data.</text>
</comment>
<sequence>MILKRLPALTALTATALLMASCDPQRNGTQPPTAADPAATAPATPVAGQSTEAAALPAAATAAATVLQTMLDPRSTDFDPDLRALLALFPSSGMQSLGQSAQTVTRPLLGAFGLATPGKLQTQTTTPVMNSPLPIGTMTFSTTGQVTISPEPSTGWVVDNQKTGVKLSVNWKVEGAATVWLEQKEDYRTYRTELPTRATATMNHGDKVVAQVAHAMTPGACLSYGGPDALALTGWAGRENTPPARASLNYTWTESGVHLKGDVSYHTRSQVATAAFDVNVAGTTSERCAPQTHSFTPTRADVSAQVNVPGHNAQATLYLRDLKNVVISDSALRAEQPFKTVSGRLNASLSHQGKVALSAFGELASNNVNPLPGDQVKVEYIKGGALVTTTLEALIAP</sequence>
<feature type="signal peptide" evidence="2">
    <location>
        <begin position="1"/>
        <end position="20"/>
    </location>
</feature>
<proteinExistence type="predicted"/>
<evidence type="ECO:0000256" key="2">
    <source>
        <dbReference type="SAM" id="SignalP"/>
    </source>
</evidence>
<reference evidence="4" key="1">
    <citation type="journal article" date="2019" name="Int. J. Syst. Evol. Microbiol.">
        <title>The Global Catalogue of Microorganisms (GCM) 10K type strain sequencing project: providing services to taxonomists for standard genome sequencing and annotation.</title>
        <authorList>
            <consortium name="The Broad Institute Genomics Platform"/>
            <consortium name="The Broad Institute Genome Sequencing Center for Infectious Disease"/>
            <person name="Wu L."/>
            <person name="Ma J."/>
        </authorList>
    </citation>
    <scope>NUCLEOTIDE SEQUENCE [LARGE SCALE GENOMIC DNA]</scope>
    <source>
        <strain evidence="4">JCM 30331</strain>
    </source>
</reference>
<dbReference type="Proteomes" id="UP000647587">
    <property type="component" value="Unassembled WGS sequence"/>
</dbReference>
<evidence type="ECO:0000313" key="4">
    <source>
        <dbReference type="Proteomes" id="UP000647587"/>
    </source>
</evidence>
<evidence type="ECO:0000313" key="3">
    <source>
        <dbReference type="EMBL" id="GGK37370.1"/>
    </source>
</evidence>
<organism evidence="3 4">
    <name type="scientific">Deinococcus malanensis</name>
    <dbReference type="NCBI Taxonomy" id="1706855"/>
    <lineage>
        <taxon>Bacteria</taxon>
        <taxon>Thermotogati</taxon>
        <taxon>Deinococcota</taxon>
        <taxon>Deinococci</taxon>
        <taxon>Deinococcales</taxon>
        <taxon>Deinococcaceae</taxon>
        <taxon>Deinococcus</taxon>
    </lineage>
</organism>
<feature type="region of interest" description="Disordered" evidence="1">
    <location>
        <begin position="23"/>
        <end position="52"/>
    </location>
</feature>
<feature type="compositionally biased region" description="Low complexity" evidence="1">
    <location>
        <begin position="31"/>
        <end position="52"/>
    </location>
</feature>